<dbReference type="InterPro" id="IPR020835">
    <property type="entry name" value="Catalase_sf"/>
</dbReference>
<feature type="domain" description="Catalase core" evidence="4">
    <location>
        <begin position="91"/>
        <end position="143"/>
    </location>
</feature>
<dbReference type="GO" id="GO:0000049">
    <property type="term" value="F:tRNA binding"/>
    <property type="evidence" value="ECO:0007669"/>
    <property type="project" value="TreeGrafter"/>
</dbReference>
<dbReference type="InterPro" id="IPR009000">
    <property type="entry name" value="Transl_B-barrel_sf"/>
</dbReference>
<dbReference type="STRING" id="542832.A0A3M6VM53"/>
<dbReference type="SUPFAM" id="SSF56634">
    <property type="entry name" value="Heme-dependent catalase-like"/>
    <property type="match status" value="1"/>
</dbReference>
<dbReference type="SUPFAM" id="SSF50447">
    <property type="entry name" value="Translation proteins"/>
    <property type="match status" value="1"/>
</dbReference>
<dbReference type="VEuPathDB" id="FungiDB:DD237_003701"/>
<dbReference type="GO" id="GO:0001731">
    <property type="term" value="P:formation of translation preinitiation complex"/>
    <property type="evidence" value="ECO:0007669"/>
    <property type="project" value="TreeGrafter"/>
</dbReference>
<dbReference type="Pfam" id="PF00199">
    <property type="entry name" value="Catalase"/>
    <property type="match status" value="1"/>
</dbReference>
<dbReference type="Proteomes" id="UP000282087">
    <property type="component" value="Unassembled WGS sequence"/>
</dbReference>
<keyword evidence="1" id="KW-0547">Nucleotide-binding</keyword>
<evidence type="ECO:0000259" key="4">
    <source>
        <dbReference type="Pfam" id="PF00199"/>
    </source>
</evidence>
<dbReference type="GO" id="GO:0005829">
    <property type="term" value="C:cytosol"/>
    <property type="evidence" value="ECO:0007669"/>
    <property type="project" value="TreeGrafter"/>
</dbReference>
<dbReference type="PANTHER" id="PTHR42854:SF3">
    <property type="entry name" value="EUKARYOTIC TRANSLATION INITIATION FACTOR 2 SUBUNIT 3-RELATED"/>
    <property type="match status" value="1"/>
</dbReference>
<keyword evidence="3" id="KW-0342">GTP-binding</keyword>
<dbReference type="InterPro" id="IPR050543">
    <property type="entry name" value="eIF2G"/>
</dbReference>
<dbReference type="VEuPathDB" id="FungiDB:DD237_005398"/>
<keyword evidence="2" id="KW-0648">Protein biosynthesis</keyword>
<dbReference type="GO" id="GO:0003743">
    <property type="term" value="F:translation initiation factor activity"/>
    <property type="evidence" value="ECO:0007669"/>
    <property type="project" value="TreeGrafter"/>
</dbReference>
<comment type="caution">
    <text evidence="5">The sequence shown here is derived from an EMBL/GenBank/DDBJ whole genome shotgun (WGS) entry which is preliminary data.</text>
</comment>
<accession>A0A3M6VM53</accession>
<dbReference type="PANTHER" id="PTHR42854">
    <property type="entry name" value="EUKARYOTIC TRANSLATION INITIATION FACTOR 2 SUBUNIT 3 FAMILY MEMBER"/>
    <property type="match status" value="1"/>
</dbReference>
<protein>
    <recommendedName>
        <fullName evidence="4">Catalase core domain-containing protein</fullName>
    </recommendedName>
</protein>
<proteinExistence type="predicted"/>
<gene>
    <name evidence="5" type="ORF">DD238_003841</name>
</gene>
<evidence type="ECO:0000256" key="1">
    <source>
        <dbReference type="ARBA" id="ARBA00022741"/>
    </source>
</evidence>
<dbReference type="GO" id="GO:0004096">
    <property type="term" value="F:catalase activity"/>
    <property type="evidence" value="ECO:0007669"/>
    <property type="project" value="InterPro"/>
</dbReference>
<sequence>MFVAATVAHDAKIILILAAFKSNVDVVCYIPIPKRDFSSKLKLMAICTFDVNMPDDDVENFKSGVTCDSILEGMLRVGDKIEVRLIVSVRSRTLIFLIRDPILFPSYIHSQKRLPASHLKDANMVRDFFSLRPESLHMQAWLF</sequence>
<evidence type="ECO:0000313" key="5">
    <source>
        <dbReference type="EMBL" id="RMX65420.1"/>
    </source>
</evidence>
<keyword evidence="6" id="KW-1185">Reference proteome</keyword>
<dbReference type="GO" id="GO:0005525">
    <property type="term" value="F:GTP binding"/>
    <property type="evidence" value="ECO:0007669"/>
    <property type="project" value="UniProtKB-KW"/>
</dbReference>
<dbReference type="Gene3D" id="2.40.30.10">
    <property type="entry name" value="Translation factors"/>
    <property type="match status" value="1"/>
</dbReference>
<dbReference type="Gene3D" id="1.10.10.1060">
    <property type="entry name" value="Catalase HPII, helical domain"/>
    <property type="match status" value="1"/>
</dbReference>
<evidence type="ECO:0000313" key="6">
    <source>
        <dbReference type="Proteomes" id="UP000282087"/>
    </source>
</evidence>
<dbReference type="GO" id="GO:0005850">
    <property type="term" value="C:eukaryotic translation initiation factor 2 complex"/>
    <property type="evidence" value="ECO:0007669"/>
    <property type="project" value="TreeGrafter"/>
</dbReference>
<organism evidence="5 6">
    <name type="scientific">Peronospora effusa</name>
    <dbReference type="NCBI Taxonomy" id="542832"/>
    <lineage>
        <taxon>Eukaryota</taxon>
        <taxon>Sar</taxon>
        <taxon>Stramenopiles</taxon>
        <taxon>Oomycota</taxon>
        <taxon>Peronosporomycetes</taxon>
        <taxon>Peronosporales</taxon>
        <taxon>Peronosporaceae</taxon>
        <taxon>Peronospora</taxon>
    </lineage>
</organism>
<evidence type="ECO:0000256" key="3">
    <source>
        <dbReference type="ARBA" id="ARBA00023134"/>
    </source>
</evidence>
<dbReference type="InterPro" id="IPR011614">
    <property type="entry name" value="Catalase_core"/>
</dbReference>
<evidence type="ECO:0000256" key="2">
    <source>
        <dbReference type="ARBA" id="ARBA00022917"/>
    </source>
</evidence>
<name>A0A3M6VM53_9STRA</name>
<reference evidence="5 6" key="1">
    <citation type="submission" date="2018-06" db="EMBL/GenBank/DDBJ databases">
        <title>Comparative genomics of downy mildews reveals potential adaptations to biotrophy.</title>
        <authorList>
            <person name="Fletcher K."/>
            <person name="Klosterman S.J."/>
            <person name="Derevnina L."/>
            <person name="Martin F."/>
            <person name="Koike S."/>
            <person name="Reyes Chin-Wo S."/>
            <person name="Mou B."/>
            <person name="Michelmore R."/>
        </authorList>
    </citation>
    <scope>NUCLEOTIDE SEQUENCE [LARGE SCALE GENOMIC DNA]</scope>
    <source>
        <strain evidence="5 6">R14</strain>
    </source>
</reference>
<dbReference type="GO" id="GO:0020037">
    <property type="term" value="F:heme binding"/>
    <property type="evidence" value="ECO:0007669"/>
    <property type="project" value="InterPro"/>
</dbReference>
<dbReference type="EMBL" id="QLLG01000249">
    <property type="protein sequence ID" value="RMX65420.1"/>
    <property type="molecule type" value="Genomic_DNA"/>
</dbReference>
<dbReference type="AlphaFoldDB" id="A0A3M6VM53"/>